<gene>
    <name evidence="7" type="ORF">POM88_026741</name>
</gene>
<dbReference type="PROSITE" id="PS51795">
    <property type="entry name" value="ZF_FLZ"/>
    <property type="match status" value="1"/>
</dbReference>
<organism evidence="7 8">
    <name type="scientific">Heracleum sosnowskyi</name>
    <dbReference type="NCBI Taxonomy" id="360622"/>
    <lineage>
        <taxon>Eukaryota</taxon>
        <taxon>Viridiplantae</taxon>
        <taxon>Streptophyta</taxon>
        <taxon>Embryophyta</taxon>
        <taxon>Tracheophyta</taxon>
        <taxon>Spermatophyta</taxon>
        <taxon>Magnoliopsida</taxon>
        <taxon>eudicotyledons</taxon>
        <taxon>Gunneridae</taxon>
        <taxon>Pentapetalae</taxon>
        <taxon>asterids</taxon>
        <taxon>campanulids</taxon>
        <taxon>Apiales</taxon>
        <taxon>Apiaceae</taxon>
        <taxon>Apioideae</taxon>
        <taxon>apioid superclade</taxon>
        <taxon>Tordylieae</taxon>
        <taxon>Tordyliinae</taxon>
        <taxon>Heracleum</taxon>
    </lineage>
</organism>
<feature type="compositionally biased region" description="Low complexity" evidence="5">
    <location>
        <begin position="160"/>
        <end position="170"/>
    </location>
</feature>
<evidence type="ECO:0000256" key="3">
    <source>
        <dbReference type="ARBA" id="ARBA00022771"/>
    </source>
</evidence>
<evidence type="ECO:0000256" key="1">
    <source>
        <dbReference type="ARBA" id="ARBA00009374"/>
    </source>
</evidence>
<dbReference type="PANTHER" id="PTHR46443:SF21">
    <property type="entry name" value="FCS-LIKE ZINC FINGER 8"/>
    <property type="match status" value="1"/>
</dbReference>
<dbReference type="AlphaFoldDB" id="A0AAD8MP92"/>
<reference evidence="7" key="2">
    <citation type="submission" date="2023-05" db="EMBL/GenBank/DDBJ databases">
        <authorList>
            <person name="Schelkunov M.I."/>
        </authorList>
    </citation>
    <scope>NUCLEOTIDE SEQUENCE</scope>
    <source>
        <strain evidence="7">Hsosn_3</strain>
        <tissue evidence="7">Leaf</tissue>
    </source>
</reference>
<keyword evidence="3" id="KW-0862">Zinc</keyword>
<evidence type="ECO:0000256" key="2">
    <source>
        <dbReference type="ARBA" id="ARBA00022723"/>
    </source>
</evidence>
<accession>A0AAD8MP92</accession>
<keyword evidence="3" id="KW-0863">Zinc-finger</keyword>
<name>A0AAD8MP92_9APIA</name>
<sequence>MGKMWGSLKLVCLISNQKKESWFGFSLHIASWWFLIEITDHFREYCLQVIQSSPRLFTSFASKGFTDTDTMSSPTSVLDSRYFSAFKTPFCSDSQCKSPRSSKPENRNHWDILNSKRGLGLVDVLTDESSDPKLSKSESRMVLFGSQLKIRIPSLSPSLLSPSVNSPLSPGDFGTRTSPLRSSKKSPFGSSKSCLESLDSPRIFSSCSSADELELSEDYTCVIAYGPNPRTTHIFDDCIIESCCGVVGLSASLNKGNGFAVDQSSSYTSESFLSLCYNCKKNLDQGNDIYMYRGEKAFCSILKFFLVSFTRHRDKLGDPSGCNPQLLTLPVEEANKLGPFKDSI</sequence>
<dbReference type="PANTHER" id="PTHR46443">
    <property type="entry name" value="FCS-LIKE ZINC FINGER 8"/>
    <property type="match status" value="1"/>
</dbReference>
<dbReference type="Proteomes" id="UP001237642">
    <property type="component" value="Unassembled WGS sequence"/>
</dbReference>
<evidence type="ECO:0000313" key="8">
    <source>
        <dbReference type="Proteomes" id="UP001237642"/>
    </source>
</evidence>
<evidence type="ECO:0000313" key="7">
    <source>
        <dbReference type="EMBL" id="KAK1379997.1"/>
    </source>
</evidence>
<keyword evidence="8" id="KW-1185">Reference proteome</keyword>
<dbReference type="GO" id="GO:0008270">
    <property type="term" value="F:zinc ion binding"/>
    <property type="evidence" value="ECO:0007669"/>
    <property type="project" value="UniProtKB-KW"/>
</dbReference>
<comment type="similarity">
    <text evidence="1">Belongs to the FLZ family.</text>
</comment>
<feature type="zinc finger region" description="FLZ-type" evidence="4">
    <location>
        <begin position="271"/>
        <end position="344"/>
    </location>
</feature>
<dbReference type="InterPro" id="IPR044593">
    <property type="entry name" value="FLZ8/MARD1"/>
</dbReference>
<dbReference type="Pfam" id="PF04570">
    <property type="entry name" value="zf-FLZ"/>
    <property type="match status" value="1"/>
</dbReference>
<keyword evidence="2" id="KW-0479">Metal-binding</keyword>
<feature type="domain" description="FLZ-type" evidence="6">
    <location>
        <begin position="271"/>
        <end position="344"/>
    </location>
</feature>
<dbReference type="InterPro" id="IPR007650">
    <property type="entry name" value="Zf-FLZ_dom"/>
</dbReference>
<feature type="region of interest" description="Disordered" evidence="5">
    <location>
        <begin position="160"/>
        <end position="195"/>
    </location>
</feature>
<proteinExistence type="inferred from homology"/>
<evidence type="ECO:0000256" key="4">
    <source>
        <dbReference type="PROSITE-ProRule" id="PRU01131"/>
    </source>
</evidence>
<protein>
    <submittedName>
        <fullName evidence="7">FCS-Like Zinc finger 8-like</fullName>
    </submittedName>
</protein>
<comment type="caution">
    <text evidence="7">The sequence shown here is derived from an EMBL/GenBank/DDBJ whole genome shotgun (WGS) entry which is preliminary data.</text>
</comment>
<evidence type="ECO:0000259" key="6">
    <source>
        <dbReference type="PROSITE" id="PS51795"/>
    </source>
</evidence>
<reference evidence="7" key="1">
    <citation type="submission" date="2023-02" db="EMBL/GenBank/DDBJ databases">
        <title>Genome of toxic invasive species Heracleum sosnowskyi carries increased number of genes despite the absence of recent whole-genome duplications.</title>
        <authorList>
            <person name="Schelkunov M."/>
            <person name="Shtratnikova V."/>
            <person name="Makarenko M."/>
            <person name="Klepikova A."/>
            <person name="Omelchenko D."/>
            <person name="Novikova G."/>
            <person name="Obukhova E."/>
            <person name="Bogdanov V."/>
            <person name="Penin A."/>
            <person name="Logacheva M."/>
        </authorList>
    </citation>
    <scope>NUCLEOTIDE SEQUENCE</scope>
    <source>
        <strain evidence="7">Hsosn_3</strain>
        <tissue evidence="7">Leaf</tissue>
    </source>
</reference>
<evidence type="ECO:0000256" key="5">
    <source>
        <dbReference type="SAM" id="MobiDB-lite"/>
    </source>
</evidence>
<dbReference type="EMBL" id="JAUIZM010000006">
    <property type="protein sequence ID" value="KAK1379997.1"/>
    <property type="molecule type" value="Genomic_DNA"/>
</dbReference>